<dbReference type="PRINTS" id="PR00419">
    <property type="entry name" value="ADXRDTASE"/>
</dbReference>
<dbReference type="Pfam" id="PF14691">
    <property type="entry name" value="Fer4_20"/>
    <property type="match status" value="1"/>
</dbReference>
<dbReference type="Gene3D" id="3.50.50.60">
    <property type="entry name" value="FAD/NAD(P)-binding domain"/>
    <property type="match status" value="2"/>
</dbReference>
<dbReference type="InterPro" id="IPR011538">
    <property type="entry name" value="Nuo51_FMN-bd"/>
</dbReference>
<dbReference type="PANTHER" id="PTHR43578">
    <property type="entry name" value="NADH-QUINONE OXIDOREDUCTASE SUBUNIT F"/>
    <property type="match status" value="1"/>
</dbReference>
<keyword evidence="2" id="KW-0004">4Fe-4S</keyword>
<gene>
    <name evidence="7" type="primary">hndC_2</name>
    <name evidence="7" type="ORF">STSP1_01251</name>
</gene>
<proteinExistence type="inferred from homology"/>
<dbReference type="InterPro" id="IPR037207">
    <property type="entry name" value="Nuop51_4Fe4S-bd_sf"/>
</dbReference>
<dbReference type="SUPFAM" id="SSF51971">
    <property type="entry name" value="Nucleotide-binding domain"/>
    <property type="match status" value="1"/>
</dbReference>
<protein>
    <submittedName>
        <fullName evidence="7">NADP-reducing hydrogenase subunit HndC</fullName>
        <ecNumber evidence="7">1.12.1.3</ecNumber>
    </submittedName>
</protein>
<dbReference type="FunFam" id="3.40.50.11540:FF:000001">
    <property type="entry name" value="NADH dehydrogenase [ubiquinone] flavoprotein 1, mitochondrial"/>
    <property type="match status" value="1"/>
</dbReference>
<dbReference type="GO" id="GO:0051539">
    <property type="term" value="F:4 iron, 4 sulfur cluster binding"/>
    <property type="evidence" value="ECO:0007669"/>
    <property type="project" value="UniProtKB-KW"/>
</dbReference>
<keyword evidence="7" id="KW-0560">Oxidoreductase</keyword>
<evidence type="ECO:0000256" key="1">
    <source>
        <dbReference type="ARBA" id="ARBA00007523"/>
    </source>
</evidence>
<dbReference type="EC" id="1.12.1.3" evidence="7"/>
<keyword evidence="3" id="KW-0479">Metal-binding</keyword>
<dbReference type="InterPro" id="IPR036249">
    <property type="entry name" value="Thioredoxin-like_sf"/>
</dbReference>
<reference evidence="8" key="1">
    <citation type="submission" date="2017-04" db="EMBL/GenBank/DDBJ databases">
        <title>Comparative genomics and description of representatives of a novel lineage of planctomycetes thriving in anoxic sediments.</title>
        <authorList>
            <person name="Spring S."/>
            <person name="Bunk B."/>
            <person name="Sproer C."/>
        </authorList>
    </citation>
    <scope>NUCLEOTIDE SEQUENCE [LARGE SCALE GENOMIC DNA]</scope>
    <source>
        <strain evidence="8">ST-PulAB-D4</strain>
    </source>
</reference>
<dbReference type="SUPFAM" id="SSF140490">
    <property type="entry name" value="Nqo1C-terminal domain-like"/>
    <property type="match status" value="1"/>
</dbReference>
<evidence type="ECO:0000259" key="6">
    <source>
        <dbReference type="SMART" id="SM00928"/>
    </source>
</evidence>
<dbReference type="KEGG" id="pbp:STSP1_01251"/>
<dbReference type="SUPFAM" id="SSF46548">
    <property type="entry name" value="alpha-helical ferredoxin"/>
    <property type="match status" value="2"/>
</dbReference>
<dbReference type="Pfam" id="PF07992">
    <property type="entry name" value="Pyr_redox_2"/>
    <property type="match status" value="1"/>
</dbReference>
<dbReference type="InterPro" id="IPR037225">
    <property type="entry name" value="Nuo51_FMN-bd_sf"/>
</dbReference>
<dbReference type="GO" id="GO:0046872">
    <property type="term" value="F:metal ion binding"/>
    <property type="evidence" value="ECO:0007669"/>
    <property type="project" value="UniProtKB-KW"/>
</dbReference>
<dbReference type="InterPro" id="IPR019554">
    <property type="entry name" value="Soluble_ligand-bd"/>
</dbReference>
<dbReference type="Gene3D" id="3.40.30.10">
    <property type="entry name" value="Glutaredoxin"/>
    <property type="match status" value="1"/>
</dbReference>
<dbReference type="PROSITE" id="PS00645">
    <property type="entry name" value="COMPLEX1_51K_2"/>
    <property type="match status" value="1"/>
</dbReference>
<dbReference type="CDD" id="cd02980">
    <property type="entry name" value="TRX_Fd_family"/>
    <property type="match status" value="1"/>
</dbReference>
<evidence type="ECO:0000313" key="8">
    <source>
        <dbReference type="Proteomes" id="UP000193334"/>
    </source>
</evidence>
<dbReference type="Pfam" id="PF01257">
    <property type="entry name" value="2Fe-2S_thioredx"/>
    <property type="match status" value="1"/>
</dbReference>
<dbReference type="Pfam" id="PF10531">
    <property type="entry name" value="SLBB"/>
    <property type="match status" value="1"/>
</dbReference>
<dbReference type="Proteomes" id="UP000193334">
    <property type="component" value="Chromosome"/>
</dbReference>
<dbReference type="PANTHER" id="PTHR43578:SF3">
    <property type="entry name" value="NADH-QUINONE OXIDOREDUCTASE SUBUNIT F"/>
    <property type="match status" value="1"/>
</dbReference>
<evidence type="ECO:0000256" key="4">
    <source>
        <dbReference type="ARBA" id="ARBA00023004"/>
    </source>
</evidence>
<dbReference type="InterPro" id="IPR023753">
    <property type="entry name" value="FAD/NAD-binding_dom"/>
</dbReference>
<dbReference type="RefSeq" id="WP_118158587.1">
    <property type="nucleotide sequence ID" value="NZ_CP021023.1"/>
</dbReference>
<dbReference type="STRING" id="1941349.STSP1_01251"/>
<dbReference type="SUPFAM" id="SSF52833">
    <property type="entry name" value="Thioredoxin-like"/>
    <property type="match status" value="1"/>
</dbReference>
<sequence length="1067" mass="116143">MDEIKKFNSLEDFNKIREQLKDSSSQPGDTEKVFICTGGGCIASGALKLRDELRTQLQAKGLSEKVQVVETGCMGPCAAGPVLLMGRDKTFYVQVQPDDAEEIVQSHIMQGRPIERLCWRDEKTDKPAASKLDIEFFKKQTKIALRNCGLITPTDLEASISVGGFDGLASVLAGMSRDDVIEQLKDSGLRGRGGAGFPTHMKWTFTKKSPGEVKYVVCNADEGDPGAFMDRSVLEGDPYSLIEGMSIAAYTIGAQRGFVYVRAEYPLAIERLSESIEKCYKAGLLGENILGTDFSFDLEIRKGSGAFVCGEETALMASIEGKRGEPRPRPPFPAQKGLWDKPTLLNNVETYANVAAIVAKGGKWFASFGTEKSRGTKVFALAGAIRNSGLVEVPIGTTLGDLIYDIGGGIPNGKAFKAAQIGGPSGGCVPLQHLNVPLDYESLNKLGAVMGSGGLVVMDEDTCMVDVARFFLEFVQEESCGKCIPCRVGTKRMLEILDKICSGQGEPGDIERLEVLGEKIRDTALCGLGQTAPNPVLSTVRHFRDEYEAHIVDKHCPAGVCPDMVLAPCKSACPAGVNIPGFVSLVGEERYAEALRLHRERNPFAAVCARVCFHTCEDKCRRTSLDEPVSIRGVKRFMVDQEIVAQIPEVQENDENAKRKIAVIGAGPSGFSCAYFLARLGYKPTVFESRSRPGGMLVQAIPEYRLPKEIIAREYRMIQGMGVKLVTGKTLGKDFTLQELREQGYEAVYLAIGQPDGVMLNMAGSDAEGVTEALDFLREYNMKGSVEAGKEVAIIGGGNSAIDAARTAVRLGANVTVVYRRTQSEMPAYAEEIEEAQQEGVRIIELASPDRINTEDGKVSGLKCKKMKLGDYDASGRKKPVASGEEFTLEADQVIFAVGQTMNLEPIFGKVINPQGETGYEYFVEVGNEKLRLNGKSKISAGHQNAQTSINWLFCGGDAAMGAASVVEAIGEGEKAAVGIDEYLTGANHAFWREDEPVDTYFDPDEEPKSYPRKKMELLSIERRVNSFAEVEQPWDKAEAVRQAQRCLRCDYGKYKCPAAKMQAGVE</sequence>
<dbReference type="InterPro" id="IPR036188">
    <property type="entry name" value="FAD/NAD-bd_sf"/>
</dbReference>
<evidence type="ECO:0000256" key="3">
    <source>
        <dbReference type="ARBA" id="ARBA00022723"/>
    </source>
</evidence>
<dbReference type="InterPro" id="IPR001949">
    <property type="entry name" value="NADH-UbQ_OxRdtase_51kDa_CS"/>
</dbReference>
<dbReference type="GO" id="GO:0008137">
    <property type="term" value="F:NADH dehydrogenase (ubiquinone) activity"/>
    <property type="evidence" value="ECO:0007669"/>
    <property type="project" value="InterPro"/>
</dbReference>
<name>A0A1W6LM57_9BACT</name>
<feature type="domain" description="NADH-ubiquinone oxidoreductase 51kDa subunit iron-sulphur binding" evidence="6">
    <location>
        <begin position="465"/>
        <end position="510"/>
    </location>
</feature>
<dbReference type="Gene3D" id="3.10.20.600">
    <property type="match status" value="1"/>
</dbReference>
<dbReference type="FunFam" id="1.20.1440.230:FF:000001">
    <property type="entry name" value="Mitochondrial NADH dehydrogenase flavoprotein 1"/>
    <property type="match status" value="1"/>
</dbReference>
<evidence type="ECO:0000256" key="2">
    <source>
        <dbReference type="ARBA" id="ARBA00022485"/>
    </source>
</evidence>
<dbReference type="SMART" id="SM00928">
    <property type="entry name" value="NADH_4Fe-4S"/>
    <property type="match status" value="1"/>
</dbReference>
<dbReference type="InterPro" id="IPR028261">
    <property type="entry name" value="DPD_II"/>
</dbReference>
<dbReference type="SUPFAM" id="SSF142984">
    <property type="entry name" value="Nqo1 middle domain-like"/>
    <property type="match status" value="1"/>
</dbReference>
<dbReference type="EMBL" id="CP021023">
    <property type="protein sequence ID" value="ARN56859.1"/>
    <property type="molecule type" value="Genomic_DNA"/>
</dbReference>
<dbReference type="GO" id="GO:0010181">
    <property type="term" value="F:FMN binding"/>
    <property type="evidence" value="ECO:0007669"/>
    <property type="project" value="InterPro"/>
</dbReference>
<accession>A0A1W6LM57</accession>
<dbReference type="Gene3D" id="6.10.250.1450">
    <property type="match status" value="1"/>
</dbReference>
<dbReference type="InterPro" id="IPR019575">
    <property type="entry name" value="Nuop51_4Fe4S-bd"/>
</dbReference>
<keyword evidence="8" id="KW-1185">Reference proteome</keyword>
<dbReference type="Gene3D" id="1.20.1440.230">
    <property type="entry name" value="NADH-ubiquinone oxidoreductase 51kDa subunit, iron-sulphur binding domain"/>
    <property type="match status" value="1"/>
</dbReference>
<dbReference type="Gene3D" id="3.40.50.11540">
    <property type="entry name" value="NADH-ubiquinone oxidoreductase 51kDa subunit"/>
    <property type="match status" value="1"/>
</dbReference>
<organism evidence="7 8">
    <name type="scientific">Sedimentisphaera salicampi</name>
    <dbReference type="NCBI Taxonomy" id="1941349"/>
    <lineage>
        <taxon>Bacteria</taxon>
        <taxon>Pseudomonadati</taxon>
        <taxon>Planctomycetota</taxon>
        <taxon>Phycisphaerae</taxon>
        <taxon>Sedimentisphaerales</taxon>
        <taxon>Sedimentisphaeraceae</taxon>
        <taxon>Sedimentisphaera</taxon>
    </lineage>
</organism>
<comment type="similarity">
    <text evidence="1">Belongs to the complex I 51 kDa subunit family.</text>
</comment>
<dbReference type="Pfam" id="PF01512">
    <property type="entry name" value="Complex1_51K"/>
    <property type="match status" value="1"/>
</dbReference>
<dbReference type="Pfam" id="PF10589">
    <property type="entry name" value="NADH_4Fe-4S"/>
    <property type="match status" value="1"/>
</dbReference>
<dbReference type="SUPFAM" id="SSF142019">
    <property type="entry name" value="Nqo1 FMN-binding domain-like"/>
    <property type="match status" value="1"/>
</dbReference>
<keyword evidence="4" id="KW-0408">Iron</keyword>
<dbReference type="GO" id="GO:0050583">
    <property type="term" value="F:hydrogen dehydrogenase (NADP+) activity"/>
    <property type="evidence" value="ECO:0007669"/>
    <property type="project" value="UniProtKB-EC"/>
</dbReference>
<evidence type="ECO:0000256" key="5">
    <source>
        <dbReference type="ARBA" id="ARBA00023014"/>
    </source>
</evidence>
<dbReference type="AlphaFoldDB" id="A0A1W6LM57"/>
<keyword evidence="5" id="KW-0411">Iron-sulfur</keyword>
<evidence type="ECO:0000313" key="7">
    <source>
        <dbReference type="EMBL" id="ARN56859.1"/>
    </source>
</evidence>